<dbReference type="PATRIC" id="fig|1423813.3.peg.603"/>
<proteinExistence type="predicted"/>
<dbReference type="RefSeq" id="WP_057780664.1">
    <property type="nucleotide sequence ID" value="NZ_AYYY01000063.1"/>
</dbReference>
<dbReference type="STRING" id="1423813.FC26_GL000592"/>
<dbReference type="InterPro" id="IPR007612">
    <property type="entry name" value="LOR"/>
</dbReference>
<keyword evidence="2" id="KW-1185">Reference proteome</keyword>
<dbReference type="EMBL" id="AYYY01000063">
    <property type="protein sequence ID" value="KRM60502.1"/>
    <property type="molecule type" value="Genomic_DNA"/>
</dbReference>
<accession>A0A0R2AA21</accession>
<dbReference type="AlphaFoldDB" id="A0A0R2AA21"/>
<name>A0A0R2AA21_9LACO</name>
<reference evidence="1 2" key="1">
    <citation type="journal article" date="2015" name="Genome Announc.">
        <title>Expanding the biotechnology potential of lactobacilli through comparative genomics of 213 strains and associated genera.</title>
        <authorList>
            <person name="Sun Z."/>
            <person name="Harris H.M."/>
            <person name="McCann A."/>
            <person name="Guo C."/>
            <person name="Argimon S."/>
            <person name="Zhang W."/>
            <person name="Yang X."/>
            <person name="Jeffery I.B."/>
            <person name="Cooney J.C."/>
            <person name="Kagawa T.F."/>
            <person name="Liu W."/>
            <person name="Song Y."/>
            <person name="Salvetti E."/>
            <person name="Wrobel A."/>
            <person name="Rasinkangas P."/>
            <person name="Parkhill J."/>
            <person name="Rea M.C."/>
            <person name="O'Sullivan O."/>
            <person name="Ritari J."/>
            <person name="Douillard F.P."/>
            <person name="Paul Ross R."/>
            <person name="Yang R."/>
            <person name="Briner A.E."/>
            <person name="Felis G.E."/>
            <person name="de Vos W.M."/>
            <person name="Barrangou R."/>
            <person name="Klaenhammer T.R."/>
            <person name="Caufield P.W."/>
            <person name="Cui Y."/>
            <person name="Zhang H."/>
            <person name="O'Toole P.W."/>
        </authorList>
    </citation>
    <scope>NUCLEOTIDE SEQUENCE [LARGE SCALE GENOMIC DNA]</scope>
    <source>
        <strain evidence="1 2">DSM 20634</strain>
    </source>
</reference>
<sequence>MRTLYIHQHTSDLRGATTVKDDQNQTVYLLVGKWGLRQDVLSLYAVSGELLAEICQLTLGILPKFAIYQDHQQVGVIGKSLGVFKEVIYIRGLNWIIVGNMLKESYRVYHGTQLIFSFQSQTQGGQTFGILEVTDERLEPISIVISGVLSHWARRSDKLTMPTKRGLRFNDNPSIG</sequence>
<gene>
    <name evidence="1" type="ORF">FC26_GL000592</name>
</gene>
<evidence type="ECO:0008006" key="3">
    <source>
        <dbReference type="Google" id="ProtNLM"/>
    </source>
</evidence>
<organism evidence="1 2">
    <name type="scientific">Paucilactobacillus vaccinostercus DSM 20634</name>
    <dbReference type="NCBI Taxonomy" id="1423813"/>
    <lineage>
        <taxon>Bacteria</taxon>
        <taxon>Bacillati</taxon>
        <taxon>Bacillota</taxon>
        <taxon>Bacilli</taxon>
        <taxon>Lactobacillales</taxon>
        <taxon>Lactobacillaceae</taxon>
        <taxon>Paucilactobacillus</taxon>
    </lineage>
</organism>
<dbReference type="Proteomes" id="UP000051733">
    <property type="component" value="Unassembled WGS sequence"/>
</dbReference>
<protein>
    <recommendedName>
        <fullName evidence="3">YxjI</fullName>
    </recommendedName>
</protein>
<evidence type="ECO:0000313" key="1">
    <source>
        <dbReference type="EMBL" id="KRM60502.1"/>
    </source>
</evidence>
<dbReference type="InterPro" id="IPR025659">
    <property type="entry name" value="Tubby-like_C"/>
</dbReference>
<comment type="caution">
    <text evidence="1">The sequence shown here is derived from an EMBL/GenBank/DDBJ whole genome shotgun (WGS) entry which is preliminary data.</text>
</comment>
<evidence type="ECO:0000313" key="2">
    <source>
        <dbReference type="Proteomes" id="UP000051733"/>
    </source>
</evidence>
<dbReference type="SUPFAM" id="SSF54518">
    <property type="entry name" value="Tubby C-terminal domain-like"/>
    <property type="match status" value="1"/>
</dbReference>
<dbReference type="Pfam" id="PF04525">
    <property type="entry name" value="LOR"/>
    <property type="match status" value="1"/>
</dbReference>
<dbReference type="OrthoDB" id="2248181at2"/>